<dbReference type="PANTHER" id="PTHR30349">
    <property type="entry name" value="PHAGE INTEGRASE-RELATED"/>
    <property type="match status" value="1"/>
</dbReference>
<dbReference type="PROSITE" id="PS51898">
    <property type="entry name" value="TYR_RECOMBINASE"/>
    <property type="match status" value="1"/>
</dbReference>
<dbReference type="GO" id="GO:0015074">
    <property type="term" value="P:DNA integration"/>
    <property type="evidence" value="ECO:0007669"/>
    <property type="project" value="InterPro"/>
</dbReference>
<keyword evidence="1" id="KW-0238">DNA-binding</keyword>
<evidence type="ECO:0000259" key="4">
    <source>
        <dbReference type="PROSITE" id="PS51900"/>
    </source>
</evidence>
<protein>
    <recommendedName>
        <fullName evidence="6">Tyr recombinase domain-containing protein</fullName>
    </recommendedName>
</protein>
<dbReference type="InterPro" id="IPR010998">
    <property type="entry name" value="Integrase_recombinase_N"/>
</dbReference>
<dbReference type="InterPro" id="IPR050090">
    <property type="entry name" value="Tyrosine_recombinase_XerCD"/>
</dbReference>
<gene>
    <name evidence="5" type="ORF">S12H4_45651</name>
</gene>
<evidence type="ECO:0008006" key="6">
    <source>
        <dbReference type="Google" id="ProtNLM"/>
    </source>
</evidence>
<organism evidence="5">
    <name type="scientific">marine sediment metagenome</name>
    <dbReference type="NCBI Taxonomy" id="412755"/>
    <lineage>
        <taxon>unclassified sequences</taxon>
        <taxon>metagenomes</taxon>
        <taxon>ecological metagenomes</taxon>
    </lineage>
</organism>
<dbReference type="SUPFAM" id="SSF56349">
    <property type="entry name" value="DNA breaking-rejoining enzymes"/>
    <property type="match status" value="1"/>
</dbReference>
<proteinExistence type="predicted"/>
<dbReference type="InterPro" id="IPR002104">
    <property type="entry name" value="Integrase_catalytic"/>
</dbReference>
<name>X1VPD4_9ZZZZ</name>
<dbReference type="AlphaFoldDB" id="X1VPD4"/>
<accession>X1VPD4</accession>
<evidence type="ECO:0000313" key="5">
    <source>
        <dbReference type="EMBL" id="GAJ10850.1"/>
    </source>
</evidence>
<dbReference type="Gene3D" id="1.10.150.130">
    <property type="match status" value="1"/>
</dbReference>
<dbReference type="Gene3D" id="1.10.443.10">
    <property type="entry name" value="Intergrase catalytic core"/>
    <property type="match status" value="1"/>
</dbReference>
<sequence length="253" mass="29364">MLTEQAIQEFITSRGRLRPKTQREYRNHLAQFQSSFHDLPTTPLPIQSWLNGLTRQRGKLDEELALETVHSRFRTIRAFYRQIHLWHPKIRNPIPLVRPPRLLPKAMRTFTEEELYRIFTLPLSLSDRAMATLLLDTGIRAQECCLTWDNVWTNYIIVNGKTGERDVPIHQTTSRLLQALKAQSNHNHYVFQGKRGSLTSQGIYKTIHRICCQANIDGRRSSPQTFRHTFGTEYASSGACDPRSLQDIMGHKD</sequence>
<dbReference type="InterPro" id="IPR044068">
    <property type="entry name" value="CB"/>
</dbReference>
<dbReference type="Pfam" id="PF00589">
    <property type="entry name" value="Phage_integrase"/>
    <property type="match status" value="1"/>
</dbReference>
<comment type="caution">
    <text evidence="5">The sequence shown here is derived from an EMBL/GenBank/DDBJ whole genome shotgun (WGS) entry which is preliminary data.</text>
</comment>
<dbReference type="CDD" id="cd00397">
    <property type="entry name" value="DNA_BRE_C"/>
    <property type="match status" value="1"/>
</dbReference>
<dbReference type="GO" id="GO:0003677">
    <property type="term" value="F:DNA binding"/>
    <property type="evidence" value="ECO:0007669"/>
    <property type="project" value="UniProtKB-KW"/>
</dbReference>
<dbReference type="EMBL" id="BARW01028248">
    <property type="protein sequence ID" value="GAJ10850.1"/>
    <property type="molecule type" value="Genomic_DNA"/>
</dbReference>
<dbReference type="InterPro" id="IPR011010">
    <property type="entry name" value="DNA_brk_join_enz"/>
</dbReference>
<dbReference type="InterPro" id="IPR013762">
    <property type="entry name" value="Integrase-like_cat_sf"/>
</dbReference>
<reference evidence="5" key="1">
    <citation type="journal article" date="2014" name="Front. Microbiol.">
        <title>High frequency of phylogenetically diverse reductive dehalogenase-homologous genes in deep subseafloor sedimentary metagenomes.</title>
        <authorList>
            <person name="Kawai M."/>
            <person name="Futagami T."/>
            <person name="Toyoda A."/>
            <person name="Takaki Y."/>
            <person name="Nishi S."/>
            <person name="Hori S."/>
            <person name="Arai W."/>
            <person name="Tsubouchi T."/>
            <person name="Morono Y."/>
            <person name="Uchiyama I."/>
            <person name="Ito T."/>
            <person name="Fujiyama A."/>
            <person name="Inagaki F."/>
            <person name="Takami H."/>
        </authorList>
    </citation>
    <scope>NUCLEOTIDE SEQUENCE</scope>
    <source>
        <strain evidence="5">Expedition CK06-06</strain>
    </source>
</reference>
<dbReference type="GO" id="GO:0006310">
    <property type="term" value="P:DNA recombination"/>
    <property type="evidence" value="ECO:0007669"/>
    <property type="project" value="UniProtKB-KW"/>
</dbReference>
<dbReference type="PANTHER" id="PTHR30349:SF41">
    <property type="entry name" value="INTEGRASE_RECOMBINASE PROTEIN MJ0367-RELATED"/>
    <property type="match status" value="1"/>
</dbReference>
<evidence type="ECO:0000256" key="1">
    <source>
        <dbReference type="ARBA" id="ARBA00023125"/>
    </source>
</evidence>
<feature type="domain" description="Core-binding (CB)" evidence="4">
    <location>
        <begin position="1"/>
        <end position="84"/>
    </location>
</feature>
<dbReference type="PROSITE" id="PS51900">
    <property type="entry name" value="CB"/>
    <property type="match status" value="1"/>
</dbReference>
<evidence type="ECO:0000256" key="2">
    <source>
        <dbReference type="ARBA" id="ARBA00023172"/>
    </source>
</evidence>
<keyword evidence="2" id="KW-0233">DNA recombination</keyword>
<evidence type="ECO:0000259" key="3">
    <source>
        <dbReference type="PROSITE" id="PS51898"/>
    </source>
</evidence>
<feature type="domain" description="Tyr recombinase" evidence="3">
    <location>
        <begin position="105"/>
        <end position="253"/>
    </location>
</feature>
<feature type="non-terminal residue" evidence="5">
    <location>
        <position position="253"/>
    </location>
</feature>